<evidence type="ECO:0000313" key="1">
    <source>
        <dbReference type="EMBL" id="KAK8504966.1"/>
    </source>
</evidence>
<gene>
    <name evidence="1" type="ORF">V6N12_058062</name>
</gene>
<keyword evidence="2" id="KW-1185">Reference proteome</keyword>
<sequence>MGEMEFQQRWELRRKKVEGLDPSFGGLKPSSEPLLKKHKPAPSLILVDDDETSETNRFEQKNNGNPGTGDHVNVGKAKKCRTRNVRNKLKRDCPEKNDTRVHVADPLDQLKSMMESLLKDFKVTREDLLKWMLEEMKILVTDYTCPEPKRRRQGHGRKKIHLQQMKKSKKVEDQCENPHKESMQFRHPNSSEKSIQVQHNTNLREPVQIEGIIGDALPKSANAHVQASSDQNVKVLQGHESVVLAIEAQKGKGGSLKRNAKGKKAVDCSTHRQVPEDQGGHCQAMTTAVTAATGEKFRLSSARNFLPSLSGQTPLFTEPNVASQGLDASFFNYIQASCNQGSLIQPEERSRSFGLVGSKNMGSLDLNSPSALSMGNGFSVPFQQPMEVGSSITREMNPQYLAKENSKQLSLMMNGGSYNLSEIIASNNHHCFMSYQMQNFKDGRLFRQ</sequence>
<name>A0ABR2BCW6_9ROSI</name>
<protein>
    <submittedName>
        <fullName evidence="1">Uncharacterized protein</fullName>
    </submittedName>
</protein>
<reference evidence="1 2" key="1">
    <citation type="journal article" date="2024" name="G3 (Bethesda)">
        <title>Genome assembly of Hibiscus sabdariffa L. provides insights into metabolisms of medicinal natural products.</title>
        <authorList>
            <person name="Kim T."/>
        </authorList>
    </citation>
    <scope>NUCLEOTIDE SEQUENCE [LARGE SCALE GENOMIC DNA]</scope>
    <source>
        <strain evidence="1">TK-2024</strain>
        <tissue evidence="1">Old leaves</tissue>
    </source>
</reference>
<comment type="caution">
    <text evidence="1">The sequence shown here is derived from an EMBL/GenBank/DDBJ whole genome shotgun (WGS) entry which is preliminary data.</text>
</comment>
<dbReference type="Proteomes" id="UP001472677">
    <property type="component" value="Unassembled WGS sequence"/>
</dbReference>
<accession>A0ABR2BCW6</accession>
<evidence type="ECO:0000313" key="2">
    <source>
        <dbReference type="Proteomes" id="UP001472677"/>
    </source>
</evidence>
<organism evidence="1 2">
    <name type="scientific">Hibiscus sabdariffa</name>
    <name type="common">roselle</name>
    <dbReference type="NCBI Taxonomy" id="183260"/>
    <lineage>
        <taxon>Eukaryota</taxon>
        <taxon>Viridiplantae</taxon>
        <taxon>Streptophyta</taxon>
        <taxon>Embryophyta</taxon>
        <taxon>Tracheophyta</taxon>
        <taxon>Spermatophyta</taxon>
        <taxon>Magnoliopsida</taxon>
        <taxon>eudicotyledons</taxon>
        <taxon>Gunneridae</taxon>
        <taxon>Pentapetalae</taxon>
        <taxon>rosids</taxon>
        <taxon>malvids</taxon>
        <taxon>Malvales</taxon>
        <taxon>Malvaceae</taxon>
        <taxon>Malvoideae</taxon>
        <taxon>Hibiscus</taxon>
    </lineage>
</organism>
<proteinExistence type="predicted"/>
<dbReference type="EMBL" id="JBBPBM010000133">
    <property type="protein sequence ID" value="KAK8504966.1"/>
    <property type="molecule type" value="Genomic_DNA"/>
</dbReference>